<accession>A0A7G9Z189</accession>
<evidence type="ECO:0000313" key="1">
    <source>
        <dbReference type="EMBL" id="QNO54023.1"/>
    </source>
</evidence>
<dbReference type="SUPFAM" id="SSF52490">
    <property type="entry name" value="Tubulin nucleotide-binding domain-like"/>
    <property type="match status" value="1"/>
</dbReference>
<reference evidence="1" key="1">
    <citation type="submission" date="2020-06" db="EMBL/GenBank/DDBJ databases">
        <title>Unique genomic features of the anaerobic methanotrophic archaea.</title>
        <authorList>
            <person name="Chadwick G.L."/>
            <person name="Skennerton C.T."/>
            <person name="Laso-Perez R."/>
            <person name="Leu A.O."/>
            <person name="Speth D.R."/>
            <person name="Yu H."/>
            <person name="Morgan-Lang C."/>
            <person name="Hatzenpichler R."/>
            <person name="Goudeau D."/>
            <person name="Malmstrom R."/>
            <person name="Brazelton W.J."/>
            <person name="Woyke T."/>
            <person name="Hallam S.J."/>
            <person name="Tyson G.W."/>
            <person name="Wegener G."/>
            <person name="Boetius A."/>
            <person name="Orphan V."/>
        </authorList>
    </citation>
    <scope>NUCLEOTIDE SEQUENCE</scope>
</reference>
<proteinExistence type="predicted"/>
<dbReference type="AlphaFoldDB" id="A0A7G9Z189"/>
<gene>
    <name evidence="1" type="primary">cetZ_2</name>
    <name evidence="1" type="ORF">KFAGBJAM_00004</name>
</gene>
<dbReference type="EMBL" id="MT631559">
    <property type="protein sequence ID" value="QNO54023.1"/>
    <property type="molecule type" value="Genomic_DNA"/>
</dbReference>
<organism evidence="1">
    <name type="scientific">Candidatus Methanophagaceae archaeon ANME-1 ERB6</name>
    <dbReference type="NCBI Taxonomy" id="2759912"/>
    <lineage>
        <taxon>Archaea</taxon>
        <taxon>Methanobacteriati</taxon>
        <taxon>Methanobacteriota</taxon>
        <taxon>Stenosarchaea group</taxon>
        <taxon>Methanomicrobia</taxon>
        <taxon>Candidatus Methanophagales</taxon>
        <taxon>Candidatus Methanophagaceae</taxon>
    </lineage>
</organism>
<name>A0A7G9Z189_9EURY</name>
<sequence length="309" mass="35428">MTHLFIGIGNAGGTILDALLEYKEVRRAKPMVIKPKPEKESDKEDKIEATLKKVKGIEFAFLFSGLRDCNITPRIAETLTGLNIKVFLVAVLPATRREKREEQINVDYSMEKLKEHVNSFIIVDNQRIAHLPNFEDYYPQYNKYIASCIADILIGTSRPGSLSEEMQLSMSMDEVMKALSFESEPGYVALSRASELTKGLGGYIFPFLRHKPLDLRTLLHVSLDKLSVSEAPIGGEKSISFLRVPEYYIRSKSVDRELIEEFMLSYSKECHLTVFTTKRNIAAITNLFTYKFDQLERLREIRRLAYERV</sequence>
<protein>
    <submittedName>
        <fullName evidence="1">Tubulin-like protein CetZ</fullName>
    </submittedName>
</protein>
<dbReference type="InterPro" id="IPR036525">
    <property type="entry name" value="Tubulin/FtsZ_GTPase_sf"/>
</dbReference>
<dbReference type="Gene3D" id="3.40.50.1440">
    <property type="entry name" value="Tubulin/FtsZ, GTPase domain"/>
    <property type="match status" value="1"/>
</dbReference>